<sequence>MEDYNFQLTQEYKEQWVEYKKSKVYIVVKRLIDILASLLGILCLSPLMIIVAVLIKIDSKGLIIFSQERVGRNGQIFKMYKFRSMVANAEEMLDKLKDKNEMSGPMFKIKEDPRITKIGKIIRKTSIDELPQLFNVLKGDMSLVGPRPNLPNEVAEFSPYHRKKLLVKPGLTCYWQVMGRNEIGFEEWMELDIKYLKERTLWIDIKLIIKTFFVLFGDKNAR</sequence>
<dbReference type="RefSeq" id="WP_029162241.1">
    <property type="nucleotide sequence ID" value="NZ_CP009933.1"/>
</dbReference>
<dbReference type="Pfam" id="PF02397">
    <property type="entry name" value="Bac_transf"/>
    <property type="match status" value="1"/>
</dbReference>
<protein>
    <submittedName>
        <fullName evidence="9">Capsular polysaccharide biosynthsis protein</fullName>
    </submittedName>
</protein>
<dbReference type="HOGENOM" id="CLU_024920_1_0_9"/>
<proteinExistence type="inferred from homology"/>
<evidence type="ECO:0000256" key="1">
    <source>
        <dbReference type="ARBA" id="ARBA00004141"/>
    </source>
</evidence>
<dbReference type="GO" id="GO:0016780">
    <property type="term" value="F:phosphotransferase activity, for other substituted phosphate groups"/>
    <property type="evidence" value="ECO:0007669"/>
    <property type="project" value="TreeGrafter"/>
</dbReference>
<dbReference type="STRING" id="1548.CSCA_0025"/>
<keyword evidence="6 7" id="KW-0472">Membrane</keyword>
<dbReference type="GO" id="GO:0016020">
    <property type="term" value="C:membrane"/>
    <property type="evidence" value="ECO:0007669"/>
    <property type="project" value="UniProtKB-SubCell"/>
</dbReference>
<feature type="domain" description="Bacterial sugar transferase" evidence="8">
    <location>
        <begin position="29"/>
        <end position="216"/>
    </location>
</feature>
<evidence type="ECO:0000256" key="6">
    <source>
        <dbReference type="ARBA" id="ARBA00023136"/>
    </source>
</evidence>
<evidence type="ECO:0000313" key="9">
    <source>
        <dbReference type="EMBL" id="AKA67150.1"/>
    </source>
</evidence>
<reference evidence="9 10" key="1">
    <citation type="journal article" date="2015" name="J. Biotechnol.">
        <title>Complete genome sequence of a malodorant-producing acetogen, Clostridium scatologenes ATCC 25775(T).</title>
        <authorList>
            <person name="Zhu Z."/>
            <person name="Guo T."/>
            <person name="Zheng H."/>
            <person name="Song T."/>
            <person name="Ouyang P."/>
            <person name="Xie J."/>
        </authorList>
    </citation>
    <scope>NUCLEOTIDE SEQUENCE [LARGE SCALE GENOMIC DNA]</scope>
    <source>
        <strain evidence="9 10">ATCC 25775</strain>
    </source>
</reference>
<evidence type="ECO:0000256" key="2">
    <source>
        <dbReference type="ARBA" id="ARBA00006464"/>
    </source>
</evidence>
<dbReference type="KEGG" id="csq:CSCA_0025"/>
<accession>A0A0E3M4M4</accession>
<keyword evidence="4 7" id="KW-0812">Transmembrane</keyword>
<evidence type="ECO:0000256" key="3">
    <source>
        <dbReference type="ARBA" id="ARBA00022679"/>
    </source>
</evidence>
<evidence type="ECO:0000256" key="7">
    <source>
        <dbReference type="SAM" id="Phobius"/>
    </source>
</evidence>
<keyword evidence="3" id="KW-0808">Transferase</keyword>
<evidence type="ECO:0000259" key="8">
    <source>
        <dbReference type="Pfam" id="PF02397"/>
    </source>
</evidence>
<dbReference type="InterPro" id="IPR017475">
    <property type="entry name" value="EPS_sugar_tfrase"/>
</dbReference>
<evidence type="ECO:0000256" key="5">
    <source>
        <dbReference type="ARBA" id="ARBA00022989"/>
    </source>
</evidence>
<dbReference type="PANTHER" id="PTHR30576:SF10">
    <property type="entry name" value="SLL5057 PROTEIN"/>
    <property type="match status" value="1"/>
</dbReference>
<dbReference type="EMBL" id="CP009933">
    <property type="protein sequence ID" value="AKA67150.1"/>
    <property type="molecule type" value="Genomic_DNA"/>
</dbReference>
<dbReference type="Proteomes" id="UP000033115">
    <property type="component" value="Chromosome"/>
</dbReference>
<keyword evidence="5 7" id="KW-1133">Transmembrane helix</keyword>
<dbReference type="NCBIfam" id="TIGR03025">
    <property type="entry name" value="EPS_sugtrans"/>
    <property type="match status" value="1"/>
</dbReference>
<organism evidence="9 10">
    <name type="scientific">Clostridium scatologenes</name>
    <dbReference type="NCBI Taxonomy" id="1548"/>
    <lineage>
        <taxon>Bacteria</taxon>
        <taxon>Bacillati</taxon>
        <taxon>Bacillota</taxon>
        <taxon>Clostridia</taxon>
        <taxon>Eubacteriales</taxon>
        <taxon>Clostridiaceae</taxon>
        <taxon>Clostridium</taxon>
    </lineage>
</organism>
<dbReference type="InterPro" id="IPR003362">
    <property type="entry name" value="Bact_transf"/>
</dbReference>
<comment type="similarity">
    <text evidence="2">Belongs to the bacterial sugar transferase family.</text>
</comment>
<keyword evidence="10" id="KW-1185">Reference proteome</keyword>
<gene>
    <name evidence="9" type="ORF">CSCA_0025</name>
</gene>
<feature type="transmembrane region" description="Helical" evidence="7">
    <location>
        <begin position="34"/>
        <end position="55"/>
    </location>
</feature>
<evidence type="ECO:0000256" key="4">
    <source>
        <dbReference type="ARBA" id="ARBA00022692"/>
    </source>
</evidence>
<dbReference type="PANTHER" id="PTHR30576">
    <property type="entry name" value="COLANIC BIOSYNTHESIS UDP-GLUCOSE LIPID CARRIER TRANSFERASE"/>
    <property type="match status" value="1"/>
</dbReference>
<comment type="subcellular location">
    <subcellularLocation>
        <location evidence="1">Membrane</location>
        <topology evidence="1">Multi-pass membrane protein</topology>
    </subcellularLocation>
</comment>
<name>A0A0E3M4M4_CLOSL</name>
<dbReference type="AlphaFoldDB" id="A0A0E3M4M4"/>
<evidence type="ECO:0000313" key="10">
    <source>
        <dbReference type="Proteomes" id="UP000033115"/>
    </source>
</evidence>